<evidence type="ECO:0000313" key="1">
    <source>
        <dbReference type="EMBL" id="MCX8526273.1"/>
    </source>
</evidence>
<protein>
    <submittedName>
        <fullName evidence="1">Uncharacterized protein</fullName>
    </submittedName>
</protein>
<dbReference type="Proteomes" id="UP001073122">
    <property type="component" value="Unassembled WGS sequence"/>
</dbReference>
<organism evidence="1 2">
    <name type="scientific">Chryseobacterium formosus</name>
    <dbReference type="NCBI Taxonomy" id="1537363"/>
    <lineage>
        <taxon>Bacteria</taxon>
        <taxon>Pseudomonadati</taxon>
        <taxon>Bacteroidota</taxon>
        <taxon>Flavobacteriia</taxon>
        <taxon>Flavobacteriales</taxon>
        <taxon>Weeksellaceae</taxon>
        <taxon>Chryseobacterium group</taxon>
        <taxon>Chryseobacterium</taxon>
    </lineage>
</organism>
<keyword evidence="2" id="KW-1185">Reference proteome</keyword>
<reference evidence="1" key="1">
    <citation type="submission" date="2022-10" db="EMBL/GenBank/DDBJ databases">
        <title>Chryseobacterium sp. nov., a novel bacterial species.</title>
        <authorList>
            <person name="Cao Y."/>
        </authorList>
    </citation>
    <scope>NUCLEOTIDE SEQUENCE</scope>
    <source>
        <strain evidence="1">CCTCC AB2015118</strain>
    </source>
</reference>
<proteinExistence type="predicted"/>
<comment type="caution">
    <text evidence="1">The sequence shown here is derived from an EMBL/GenBank/DDBJ whole genome shotgun (WGS) entry which is preliminary data.</text>
</comment>
<sequence>MATLYNIKIKNIKKNSLTTEVTYIHPDAGKKIGSKDFALQIICNTSRDLDWKELPISKEEWQNSIDNHPEKDKISELNEYLLGKKIFIEKEEYESLSNDEAKRNVERKYRSRFDSWGTENGKHYIYTNMNVADFTDEADTIIIDKPTIVSINEDSNLLTFKVNDESLLTHIKEGMSYDTASFSIEDYYF</sequence>
<accession>A0ABT3XX89</accession>
<evidence type="ECO:0000313" key="2">
    <source>
        <dbReference type="Proteomes" id="UP001073122"/>
    </source>
</evidence>
<name>A0ABT3XX89_9FLAO</name>
<dbReference type="RefSeq" id="WP_267267504.1">
    <property type="nucleotide sequence ID" value="NZ_JAOVZW010000031.1"/>
</dbReference>
<dbReference type="EMBL" id="JAOVZW010000031">
    <property type="protein sequence ID" value="MCX8526273.1"/>
    <property type="molecule type" value="Genomic_DNA"/>
</dbReference>
<gene>
    <name evidence="1" type="ORF">OF897_20355</name>
</gene>